<dbReference type="AlphaFoldDB" id="A0A976NYS5"/>
<protein>
    <submittedName>
        <fullName evidence="3">Uncharacterized protein</fullName>
    </submittedName>
</protein>
<evidence type="ECO:0000256" key="2">
    <source>
        <dbReference type="SAM" id="MobiDB-lite"/>
    </source>
</evidence>
<dbReference type="RefSeq" id="XP_067822484.1">
    <property type="nucleotide sequence ID" value="XM_067966673.1"/>
</dbReference>
<dbReference type="GeneID" id="94352344"/>
<proteinExistence type="predicted"/>
<evidence type="ECO:0000313" key="4">
    <source>
        <dbReference type="Proteomes" id="UP000294530"/>
    </source>
</evidence>
<evidence type="ECO:0000313" key="3">
    <source>
        <dbReference type="EMBL" id="TDH72985.1"/>
    </source>
</evidence>
<dbReference type="OrthoDB" id="65894at2759"/>
<dbReference type="Proteomes" id="UP000294530">
    <property type="component" value="Unassembled WGS sequence"/>
</dbReference>
<dbReference type="KEGG" id="blac:94352344"/>
<sequence>METRIVPEKTSPVKSQFNEHTDRTSLHIAVSSSKSCTQDVEEQLESWERSPRVASSYKSESLWKQVTNEAVDVDPDNVSSLGKTSIRCTQASKMRTHLRGMQLKLEALHRLILEAKQQRKMDLCLQMPTVSELLSKSSAAFDTCAGVSTCHYATLLSAGELVRSEIVSAFEHQELCDAATPIVNDSRKIHAISKEGFLTTISLLGRLSSLQTELEKTSDENHQLQNKVSRLEKENAFLKTGQNFHSSVVSLSKDKALGMEDKDIDSYSRLTVALYGEPSTFQIVMEKDLAVLKNHKHCKHKLHELWTIIRKLRLFVEAHRLERDTMRLQRDDAVADAKRADAKSVQLACSNNPQQKIRYLQQIKSDNQALRQKNCMLNVRVAKQAAKLTQLKKGCSLLDEHCETPIDTSLESLMLDEMLRETRDESDVRPVEIFLHNTRHRSELLEQRLESLRFARQQLSANITNLESAMSASQNQRVTTNVSPNINLST</sequence>
<comment type="caution">
    <text evidence="3">The sequence shown here is derived from an EMBL/GenBank/DDBJ whole genome shotgun (WGS) entry which is preliminary data.</text>
</comment>
<organism evidence="3 4">
    <name type="scientific">Bremia lactucae</name>
    <name type="common">Lettuce downy mildew</name>
    <dbReference type="NCBI Taxonomy" id="4779"/>
    <lineage>
        <taxon>Eukaryota</taxon>
        <taxon>Sar</taxon>
        <taxon>Stramenopiles</taxon>
        <taxon>Oomycota</taxon>
        <taxon>Peronosporomycetes</taxon>
        <taxon>Peronosporales</taxon>
        <taxon>Peronosporaceae</taxon>
        <taxon>Bremia</taxon>
    </lineage>
</organism>
<accession>A0A976NYS5</accession>
<feature type="coiled-coil region" evidence="1">
    <location>
        <begin position="207"/>
        <end position="241"/>
    </location>
</feature>
<feature type="region of interest" description="Disordered" evidence="2">
    <location>
        <begin position="1"/>
        <end position="22"/>
    </location>
</feature>
<keyword evidence="4" id="KW-1185">Reference proteome</keyword>
<keyword evidence="1" id="KW-0175">Coiled coil</keyword>
<reference evidence="3 4" key="1">
    <citation type="journal article" date="2021" name="Genome Biol.">
        <title>AFLAP: assembly-free linkage analysis pipeline using k-mers from genome sequencing data.</title>
        <authorList>
            <person name="Fletcher K."/>
            <person name="Zhang L."/>
            <person name="Gil J."/>
            <person name="Han R."/>
            <person name="Cavanaugh K."/>
            <person name="Michelmore R."/>
        </authorList>
    </citation>
    <scope>NUCLEOTIDE SEQUENCE [LARGE SCALE GENOMIC DNA]</scope>
    <source>
        <strain evidence="3 4">SF5</strain>
    </source>
</reference>
<evidence type="ECO:0000256" key="1">
    <source>
        <dbReference type="SAM" id="Coils"/>
    </source>
</evidence>
<dbReference type="EMBL" id="SHOA02000001">
    <property type="protein sequence ID" value="TDH72985.1"/>
    <property type="molecule type" value="Genomic_DNA"/>
</dbReference>
<gene>
    <name evidence="3" type="ORF">CCR75_008623</name>
</gene>
<feature type="coiled-coil region" evidence="1">
    <location>
        <begin position="442"/>
        <end position="476"/>
    </location>
</feature>
<name>A0A976NYS5_BRELC</name>